<name>A0AAE0GFN5_9CHLO</name>
<dbReference type="EMBL" id="LGRX02006259">
    <property type="protein sequence ID" value="KAK3277065.1"/>
    <property type="molecule type" value="Genomic_DNA"/>
</dbReference>
<dbReference type="Proteomes" id="UP001190700">
    <property type="component" value="Unassembled WGS sequence"/>
</dbReference>
<protein>
    <submittedName>
        <fullName evidence="2">Uncharacterized protein</fullName>
    </submittedName>
</protein>
<sequence length="105" mass="11240">MPEEDSRDFADDGDPFEPVPANVRRVPARWGELRPEEGASAGTSCILLKESYSGTTLGKPPTPTEVGGTSPAGSQSWGNQSSHPSRVQDAPQPEYAPHRAPVEQK</sequence>
<reference evidence="2 3" key="1">
    <citation type="journal article" date="2015" name="Genome Biol. Evol.">
        <title>Comparative Genomics of a Bacterivorous Green Alga Reveals Evolutionary Causalities and Consequences of Phago-Mixotrophic Mode of Nutrition.</title>
        <authorList>
            <person name="Burns J.A."/>
            <person name="Paasch A."/>
            <person name="Narechania A."/>
            <person name="Kim E."/>
        </authorList>
    </citation>
    <scope>NUCLEOTIDE SEQUENCE [LARGE SCALE GENOMIC DNA]</scope>
    <source>
        <strain evidence="2 3">PLY_AMNH</strain>
    </source>
</reference>
<evidence type="ECO:0000256" key="1">
    <source>
        <dbReference type="SAM" id="MobiDB-lite"/>
    </source>
</evidence>
<organism evidence="2 3">
    <name type="scientific">Cymbomonas tetramitiformis</name>
    <dbReference type="NCBI Taxonomy" id="36881"/>
    <lineage>
        <taxon>Eukaryota</taxon>
        <taxon>Viridiplantae</taxon>
        <taxon>Chlorophyta</taxon>
        <taxon>Pyramimonadophyceae</taxon>
        <taxon>Pyramimonadales</taxon>
        <taxon>Pyramimonadaceae</taxon>
        <taxon>Cymbomonas</taxon>
    </lineage>
</organism>
<feature type="compositionally biased region" description="Basic and acidic residues" evidence="1">
    <location>
        <begin position="96"/>
        <end position="105"/>
    </location>
</feature>
<gene>
    <name evidence="2" type="ORF">CYMTET_14904</name>
</gene>
<proteinExistence type="predicted"/>
<feature type="compositionally biased region" description="Polar residues" evidence="1">
    <location>
        <begin position="71"/>
        <end position="85"/>
    </location>
</feature>
<comment type="caution">
    <text evidence="2">The sequence shown here is derived from an EMBL/GenBank/DDBJ whole genome shotgun (WGS) entry which is preliminary data.</text>
</comment>
<keyword evidence="3" id="KW-1185">Reference proteome</keyword>
<accession>A0AAE0GFN5</accession>
<evidence type="ECO:0000313" key="2">
    <source>
        <dbReference type="EMBL" id="KAK3277065.1"/>
    </source>
</evidence>
<dbReference type="AlphaFoldDB" id="A0AAE0GFN5"/>
<feature type="compositionally biased region" description="Acidic residues" evidence="1">
    <location>
        <begin position="1"/>
        <end position="15"/>
    </location>
</feature>
<evidence type="ECO:0000313" key="3">
    <source>
        <dbReference type="Proteomes" id="UP001190700"/>
    </source>
</evidence>
<feature type="region of interest" description="Disordered" evidence="1">
    <location>
        <begin position="1"/>
        <end position="105"/>
    </location>
</feature>